<dbReference type="Gene3D" id="3.40.50.1000">
    <property type="entry name" value="HAD superfamily/HAD-like"/>
    <property type="match status" value="1"/>
</dbReference>
<accession>A0A423WQP7</accession>
<feature type="signal peptide" evidence="1">
    <location>
        <begin position="1"/>
        <end position="25"/>
    </location>
</feature>
<keyword evidence="3" id="KW-1185">Reference proteome</keyword>
<evidence type="ECO:0000256" key="1">
    <source>
        <dbReference type="SAM" id="SignalP"/>
    </source>
</evidence>
<evidence type="ECO:0000313" key="2">
    <source>
        <dbReference type="EMBL" id="ROW05786.1"/>
    </source>
</evidence>
<keyword evidence="1" id="KW-0732">Signal</keyword>
<evidence type="ECO:0008006" key="4">
    <source>
        <dbReference type="Google" id="ProtNLM"/>
    </source>
</evidence>
<sequence>MMHTGKTVGAMIASAMLALTSSAAGLEVQRRNATATLAGPSLTHWPADAAASLDAMIARNANQSNYAVFDEDNTSYHYDIEESMIPYLDNIGVLTREFLDPALKLIPFKDNATYNESMYSYYSRLCDIDDIVCYPWAAQVFSGLTLRELKGYVDELMAINGTISTSYYDGDVAVPYEVNPPHIFRGQVELYNRLMANGIDVYIMSASSEELVRMVASDPKYGYNVPPENVIGVTTLLKNTTSGDLTTARKQIEDGTYDQEANLDLLVTQYLWTPATWMAGKFAAIITYIDNWKMPVLVGGDTPASDGPMQFHGVDVSKGGIHLWVNRTADYWEQLSGMIVDYAQEQADLGLPVTADKNWVVVAPEDIL</sequence>
<dbReference type="EMBL" id="LKEA01000012">
    <property type="protein sequence ID" value="ROW05786.1"/>
    <property type="molecule type" value="Genomic_DNA"/>
</dbReference>
<dbReference type="InterPro" id="IPR050582">
    <property type="entry name" value="HAD-like_SerB"/>
</dbReference>
<dbReference type="InterPro" id="IPR023214">
    <property type="entry name" value="HAD_sf"/>
</dbReference>
<gene>
    <name evidence="2" type="ORF">VMCG_05228</name>
</gene>
<proteinExistence type="predicted"/>
<reference evidence="2 3" key="1">
    <citation type="submission" date="2015-09" db="EMBL/GenBank/DDBJ databases">
        <title>Host preference determinants of Valsa canker pathogens revealed by comparative genomics.</title>
        <authorList>
            <person name="Yin Z."/>
            <person name="Huang L."/>
        </authorList>
    </citation>
    <scope>NUCLEOTIDE SEQUENCE [LARGE SCALE GENOMIC DNA]</scope>
    <source>
        <strain evidence="2 3">03-1</strain>
    </source>
</reference>
<dbReference type="PANTHER" id="PTHR43344">
    <property type="entry name" value="PHOSPHOSERINE PHOSPHATASE"/>
    <property type="match status" value="1"/>
</dbReference>
<dbReference type="InterPro" id="IPR036412">
    <property type="entry name" value="HAD-like_sf"/>
</dbReference>
<dbReference type="OrthoDB" id="5182398at2759"/>
<dbReference type="SUPFAM" id="SSF56784">
    <property type="entry name" value="HAD-like"/>
    <property type="match status" value="1"/>
</dbReference>
<name>A0A423WQP7_9PEZI</name>
<dbReference type="AlphaFoldDB" id="A0A423WQP7"/>
<evidence type="ECO:0000313" key="3">
    <source>
        <dbReference type="Proteomes" id="UP000283895"/>
    </source>
</evidence>
<protein>
    <recommendedName>
        <fullName evidence="4">Phosphorylcholine phosphatase</fullName>
    </recommendedName>
</protein>
<comment type="caution">
    <text evidence="2">The sequence shown here is derived from an EMBL/GenBank/DDBJ whole genome shotgun (WGS) entry which is preliminary data.</text>
</comment>
<dbReference type="Proteomes" id="UP000283895">
    <property type="component" value="Unassembled WGS sequence"/>
</dbReference>
<feature type="chain" id="PRO_5019270085" description="Phosphorylcholine phosphatase" evidence="1">
    <location>
        <begin position="26"/>
        <end position="368"/>
    </location>
</feature>
<dbReference type="Gene3D" id="1.20.1440.310">
    <property type="match status" value="1"/>
</dbReference>
<organism evidence="2 3">
    <name type="scientific">Cytospora schulzeri</name>
    <dbReference type="NCBI Taxonomy" id="448051"/>
    <lineage>
        <taxon>Eukaryota</taxon>
        <taxon>Fungi</taxon>
        <taxon>Dikarya</taxon>
        <taxon>Ascomycota</taxon>
        <taxon>Pezizomycotina</taxon>
        <taxon>Sordariomycetes</taxon>
        <taxon>Sordariomycetidae</taxon>
        <taxon>Diaporthales</taxon>
        <taxon>Cytosporaceae</taxon>
        <taxon>Cytospora</taxon>
    </lineage>
</organism>